<proteinExistence type="predicted"/>
<gene>
    <name evidence="1" type="ORF">EMPG_09370</name>
</gene>
<dbReference type="STRING" id="2060906.A0A0H1B3J3"/>
<sequence>MLEDDIYRASSQYRLWSFTEESLRSIRDNTNAVASERVRAAIRRATRDVRSLQPAAATTTTGP</sequence>
<reference evidence="2" key="1">
    <citation type="journal article" date="2015" name="PLoS Genet.">
        <title>The dynamic genome and transcriptome of the human fungal pathogen Blastomyces and close relative Emmonsia.</title>
        <authorList>
            <person name="Munoz J.F."/>
            <person name="Gauthier G.M."/>
            <person name="Desjardins C.A."/>
            <person name="Gallo J.E."/>
            <person name="Holder J."/>
            <person name="Sullivan T.D."/>
            <person name="Marty A.J."/>
            <person name="Carmen J.C."/>
            <person name="Chen Z."/>
            <person name="Ding L."/>
            <person name="Gujja S."/>
            <person name="Magrini V."/>
            <person name="Misas E."/>
            <person name="Mitreva M."/>
            <person name="Priest M."/>
            <person name="Saif S."/>
            <person name="Whiston E.A."/>
            <person name="Young S."/>
            <person name="Zeng Q."/>
            <person name="Goldman W.E."/>
            <person name="Mardis E.R."/>
            <person name="Taylor J.W."/>
            <person name="McEwen J.G."/>
            <person name="Clay O.K."/>
            <person name="Klein B.S."/>
            <person name="Cuomo C.A."/>
        </authorList>
    </citation>
    <scope>NUCLEOTIDE SEQUENCE [LARGE SCALE GENOMIC DNA]</scope>
    <source>
        <strain evidence="2">UAMH 139</strain>
    </source>
</reference>
<dbReference type="AlphaFoldDB" id="A0A0H1B3J3"/>
<comment type="caution">
    <text evidence="1">The sequence shown here is derived from an EMBL/GenBank/DDBJ whole genome shotgun (WGS) entry which is preliminary data.</text>
</comment>
<dbReference type="EMBL" id="LDEV01003574">
    <property type="protein sequence ID" value="KLJ05658.1"/>
    <property type="molecule type" value="Genomic_DNA"/>
</dbReference>
<dbReference type="OrthoDB" id="340962at2759"/>
<protein>
    <submittedName>
        <fullName evidence="1">Cyclin H</fullName>
    </submittedName>
</protein>
<dbReference type="Proteomes" id="UP000053573">
    <property type="component" value="Unassembled WGS sequence"/>
</dbReference>
<keyword evidence="2" id="KW-1185">Reference proteome</keyword>
<evidence type="ECO:0000313" key="2">
    <source>
        <dbReference type="Proteomes" id="UP000053573"/>
    </source>
</evidence>
<evidence type="ECO:0000313" key="1">
    <source>
        <dbReference type="EMBL" id="KLJ05658.1"/>
    </source>
</evidence>
<name>A0A0H1B3J3_9EURO</name>
<accession>A0A0H1B3J3</accession>
<feature type="non-terminal residue" evidence="1">
    <location>
        <position position="63"/>
    </location>
</feature>
<organism evidence="1 2">
    <name type="scientific">Blastomyces silverae</name>
    <dbReference type="NCBI Taxonomy" id="2060906"/>
    <lineage>
        <taxon>Eukaryota</taxon>
        <taxon>Fungi</taxon>
        <taxon>Dikarya</taxon>
        <taxon>Ascomycota</taxon>
        <taxon>Pezizomycotina</taxon>
        <taxon>Eurotiomycetes</taxon>
        <taxon>Eurotiomycetidae</taxon>
        <taxon>Onygenales</taxon>
        <taxon>Ajellomycetaceae</taxon>
        <taxon>Blastomyces</taxon>
    </lineage>
</organism>